<accession>W7QST2</accession>
<proteinExistence type="predicted"/>
<sequence>MLRLINLSLLLLVLASCATTDKTTRSTASPSNLSGAELFSQGYSLYQTWLQDQQDIDSLKQARGKLATLYEIEPNNVRAQFYYYRVMISLALVEKSKNLSEVEQLFEQIDSSLYHELIAPAYLQFLIAQEVQPKSQTSQPEFLQKLEDFLYVAMQQNPYSAMNWKALSETKVKQGDYDLAIAAAAMAQHMEPNLAEFSYQLAEAYNQKAESLGCVYDYADYIEKSAGHLAKASALEPENPGYKQYTAVQYQRLGLLPLSAHLANQVQQVAPSYWSTLLLAENSILTGQAQQTLAFGETMQLEYSNILGLKMQFIGAVMANNGAEMKRLAEELSVIVEPKAQDVFTTLMVDYILATTEDFDHTKAAYPDKKRILAYLDYTTDLREHRMLNEVTDSCSQSDLNYLVALNAVIQQDYSKGLKYLRQALASKAYRQTSFLWAKALAEHPQLKELQLTWQSKLEQANSGNKQAQLDVAKAYLKADVFERNEALALDFARKAAAQDVEEAYVLLADIYLQGMGVEADLTQAKTWLNKAPEHPRAMYLMAERVLDENSANYQQQRVNLITKAAELGYAPAMYTLGKLYYYGEYLAQDLPSSVHWFSQAAEQGHSAAHYYYGMGLFYGEGTAKDEVEGIKHIFAAAHKRHALAQSFLGIYYHFISEQTDYQEAAYWYGQAAVQGVPIALNNLGDLYENGQGVEQNYQRAIDLYEASVQAGGVYGNISLAHVYRRGLGVKIDNKKALDYLFAAVKAQEADAQFELALWYARGIVVRPSAVDALAWMTIAKNNGYELSLSELAEFTTLAKSVDQQQVNLKVASLQDWLAQKS</sequence>
<keyword evidence="3" id="KW-1185">Reference proteome</keyword>
<comment type="caution">
    <text evidence="2">The sequence shown here is derived from an EMBL/GenBank/DDBJ whole genome shotgun (WGS) entry which is preliminary data.</text>
</comment>
<reference evidence="2 3" key="1">
    <citation type="journal article" date="2014" name="Genome Announc.">
        <title>Draft Genome Sequence of the Agar-Degrading Bacterium Catenovulum sp. Strain DS-2, Isolated from Intestines of Haliotis diversicolor.</title>
        <authorList>
            <person name="Shan D."/>
            <person name="Li X."/>
            <person name="Gu Z."/>
            <person name="Wei G."/>
            <person name="Gao Z."/>
            <person name="Shao Z."/>
        </authorList>
    </citation>
    <scope>NUCLEOTIDE SEQUENCE [LARGE SCALE GENOMIC DNA]</scope>
    <source>
        <strain evidence="2 3">DS-2</strain>
    </source>
</reference>
<dbReference type="InterPro" id="IPR011990">
    <property type="entry name" value="TPR-like_helical_dom_sf"/>
</dbReference>
<feature type="signal peptide" evidence="1">
    <location>
        <begin position="1"/>
        <end position="18"/>
    </location>
</feature>
<dbReference type="Pfam" id="PF08238">
    <property type="entry name" value="Sel1"/>
    <property type="match status" value="9"/>
</dbReference>
<dbReference type="PANTHER" id="PTHR11102">
    <property type="entry name" value="SEL-1-LIKE PROTEIN"/>
    <property type="match status" value="1"/>
</dbReference>
<protein>
    <submittedName>
        <fullName evidence="2">Sel1 domain-containing protein</fullName>
    </submittedName>
</protein>
<gene>
    <name evidence="2" type="ORF">DS2_17347</name>
</gene>
<dbReference type="PROSITE" id="PS51257">
    <property type="entry name" value="PROKAR_LIPOPROTEIN"/>
    <property type="match status" value="1"/>
</dbReference>
<dbReference type="AlphaFoldDB" id="W7QST2"/>
<feature type="chain" id="PRO_5004898446" evidence="1">
    <location>
        <begin position="19"/>
        <end position="822"/>
    </location>
</feature>
<dbReference type="STRING" id="1328313.DS2_17347"/>
<dbReference type="SMART" id="SM00671">
    <property type="entry name" value="SEL1"/>
    <property type="match status" value="8"/>
</dbReference>
<name>W7QST2_9ALTE</name>
<evidence type="ECO:0000313" key="3">
    <source>
        <dbReference type="Proteomes" id="UP000019276"/>
    </source>
</evidence>
<evidence type="ECO:0000313" key="2">
    <source>
        <dbReference type="EMBL" id="EWH08455.1"/>
    </source>
</evidence>
<dbReference type="Proteomes" id="UP000019276">
    <property type="component" value="Unassembled WGS sequence"/>
</dbReference>
<dbReference type="EMBL" id="ARZY01000046">
    <property type="protein sequence ID" value="EWH08455.1"/>
    <property type="molecule type" value="Genomic_DNA"/>
</dbReference>
<dbReference type="PATRIC" id="fig|1328313.3.peg.3546"/>
<dbReference type="SUPFAM" id="SSF48452">
    <property type="entry name" value="TPR-like"/>
    <property type="match status" value="1"/>
</dbReference>
<organism evidence="2 3">
    <name type="scientific">Catenovulum agarivorans DS-2</name>
    <dbReference type="NCBI Taxonomy" id="1328313"/>
    <lineage>
        <taxon>Bacteria</taxon>
        <taxon>Pseudomonadati</taxon>
        <taxon>Pseudomonadota</taxon>
        <taxon>Gammaproteobacteria</taxon>
        <taxon>Alteromonadales</taxon>
        <taxon>Alteromonadaceae</taxon>
        <taxon>Catenovulum</taxon>
    </lineage>
</organism>
<dbReference type="SUPFAM" id="SSF81901">
    <property type="entry name" value="HCP-like"/>
    <property type="match status" value="2"/>
</dbReference>
<keyword evidence="1" id="KW-0732">Signal</keyword>
<evidence type="ECO:0000256" key="1">
    <source>
        <dbReference type="SAM" id="SignalP"/>
    </source>
</evidence>
<dbReference type="PANTHER" id="PTHR11102:SF160">
    <property type="entry name" value="ERAD-ASSOCIATED E3 UBIQUITIN-PROTEIN LIGASE COMPONENT HRD3"/>
    <property type="match status" value="1"/>
</dbReference>
<dbReference type="Gene3D" id="1.25.40.10">
    <property type="entry name" value="Tetratricopeptide repeat domain"/>
    <property type="match status" value="4"/>
</dbReference>
<dbReference type="InterPro" id="IPR006597">
    <property type="entry name" value="Sel1-like"/>
</dbReference>
<dbReference type="eggNOG" id="COG0457">
    <property type="taxonomic scope" value="Bacteria"/>
</dbReference>
<dbReference type="RefSeq" id="WP_035016233.1">
    <property type="nucleotide sequence ID" value="NZ_ARZY01000046.1"/>
</dbReference>
<dbReference type="eggNOG" id="COG0790">
    <property type="taxonomic scope" value="Bacteria"/>
</dbReference>
<dbReference type="InterPro" id="IPR050767">
    <property type="entry name" value="Sel1_AlgK"/>
</dbReference>
<dbReference type="OrthoDB" id="5886447at2"/>